<accession>A0A7J7KEV3</accession>
<comment type="caution">
    <text evidence="2">The sequence shown here is derived from an EMBL/GenBank/DDBJ whole genome shotgun (WGS) entry which is preliminary data.</text>
</comment>
<feature type="region of interest" description="Disordered" evidence="1">
    <location>
        <begin position="1"/>
        <end position="121"/>
    </location>
</feature>
<sequence>MGSTSSVEADVKIEKEIQPSASSMTHNSDDVEVGDSQNKKAEDTDVVENAADTNDANGSSTTEDSSTRPLFSSEDSFSLRSTTAVTNSGSKQEEPEAAVTAARPEPVHNTSNPAKLSNNYRLPDIGKAPVIDSKPIGKLEHLPDPPVPDNDEGLRCLSQNEIEDLILKQHQHQLAPKHQSISVKSLDSRQNNVYNSETERQAKVLDRDPNEWNIQVNKNIDGFDMEKFKAANKKTGSGATMTEKYNQQYSGDLSALVNTYRYTIDDEKLMSNIERSAC</sequence>
<evidence type="ECO:0000313" key="3">
    <source>
        <dbReference type="Proteomes" id="UP000593567"/>
    </source>
</evidence>
<dbReference type="AlphaFoldDB" id="A0A7J7KEV3"/>
<dbReference type="Proteomes" id="UP000593567">
    <property type="component" value="Unassembled WGS sequence"/>
</dbReference>
<feature type="compositionally biased region" description="Polar residues" evidence="1">
    <location>
        <begin position="51"/>
        <end position="90"/>
    </location>
</feature>
<proteinExistence type="predicted"/>
<evidence type="ECO:0000256" key="1">
    <source>
        <dbReference type="SAM" id="MobiDB-lite"/>
    </source>
</evidence>
<protein>
    <submittedName>
        <fullName evidence="2">Uncharacterized protein</fullName>
    </submittedName>
</protein>
<keyword evidence="3" id="KW-1185">Reference proteome</keyword>
<reference evidence="2" key="1">
    <citation type="submission" date="2020-06" db="EMBL/GenBank/DDBJ databases">
        <title>Draft genome of Bugula neritina, a colonial animal packing powerful symbionts and potential medicines.</title>
        <authorList>
            <person name="Rayko M."/>
        </authorList>
    </citation>
    <scope>NUCLEOTIDE SEQUENCE [LARGE SCALE GENOMIC DNA]</scope>
    <source>
        <strain evidence="2">Kwan_BN1</strain>
    </source>
</reference>
<gene>
    <name evidence="2" type="ORF">EB796_005692</name>
</gene>
<organism evidence="2 3">
    <name type="scientific">Bugula neritina</name>
    <name type="common">Brown bryozoan</name>
    <name type="synonym">Sertularia neritina</name>
    <dbReference type="NCBI Taxonomy" id="10212"/>
    <lineage>
        <taxon>Eukaryota</taxon>
        <taxon>Metazoa</taxon>
        <taxon>Spiralia</taxon>
        <taxon>Lophotrochozoa</taxon>
        <taxon>Bryozoa</taxon>
        <taxon>Gymnolaemata</taxon>
        <taxon>Cheilostomatida</taxon>
        <taxon>Flustrina</taxon>
        <taxon>Buguloidea</taxon>
        <taxon>Bugulidae</taxon>
        <taxon>Bugula</taxon>
    </lineage>
</organism>
<dbReference type="EMBL" id="VXIV02000796">
    <property type="protein sequence ID" value="KAF6036006.1"/>
    <property type="molecule type" value="Genomic_DNA"/>
</dbReference>
<evidence type="ECO:0000313" key="2">
    <source>
        <dbReference type="EMBL" id="KAF6036006.1"/>
    </source>
</evidence>
<name>A0A7J7KEV3_BUGNE</name>
<feature type="compositionally biased region" description="Polar residues" evidence="1">
    <location>
        <begin position="108"/>
        <end position="120"/>
    </location>
</feature>